<evidence type="ECO:0000313" key="2">
    <source>
        <dbReference type="EMBL" id="REL27290.1"/>
    </source>
</evidence>
<sequence>MLDNHTQKHKVLFNNTLNRKVLKRTSIALSLLAGLTLAACNKPAQQQAISANEGAPAVLENYDVLIINGQVYSGENKAPQQLAVGIRDDRIAYLAEQVPPLTSAETVIDATGKMVTPGFIDPHTHSLGDLKSDSRNSNVNYLTQGVTTVFNGNDGGGTPYVSDLLTELEGKGIGTNNGNFVGHGTVRKLVMGREDRKPTEEELAKMKALISDAMQQGAFGLSTGLFYVPGTYANTEEVIELSKVAAQYGGVYESHVRDESTYSIGVKGAIAELIEIGDKAKIPVHIAHIKALGVDVWGQSKDIIDMVEAAQQRGQIVTADQYPWRASSTRLQNTTVPRWALEGQEADVQARLNDPELLPKLKAAMKENIRRRGGPDSLLIVTTPHEGLRGKTIADLSTQWEISPVEAVLRVLRKGVVINPTRVASFNMNPEDIKAFMTQPWVMTSSDGTDGHPRKYASFPEKYANYVVKQQLMPVETFVYKSSGQVADTFGIRERGYLKEGFFADISIIDPVKYRPKADFSQWNVLTQGVDYQWVNGEMTIDQGKYTGKLPGKGLRFQK</sequence>
<dbReference type="Proteomes" id="UP000256478">
    <property type="component" value="Unassembled WGS sequence"/>
</dbReference>
<dbReference type="RefSeq" id="WP_116008374.1">
    <property type="nucleotide sequence ID" value="NZ_QUOU01000001.1"/>
</dbReference>
<organism evidence="2 3">
    <name type="scientific">Thalassotalea euphylliae</name>
    <dbReference type="NCBI Taxonomy" id="1655234"/>
    <lineage>
        <taxon>Bacteria</taxon>
        <taxon>Pseudomonadati</taxon>
        <taxon>Pseudomonadota</taxon>
        <taxon>Gammaproteobacteria</taxon>
        <taxon>Alteromonadales</taxon>
        <taxon>Colwelliaceae</taxon>
        <taxon>Thalassotalea</taxon>
    </lineage>
</organism>
<dbReference type="InterPro" id="IPR011059">
    <property type="entry name" value="Metal-dep_hydrolase_composite"/>
</dbReference>
<dbReference type="AlphaFoldDB" id="A0A3E0TSC6"/>
<protein>
    <submittedName>
        <fullName evidence="2">Amidohydrolase</fullName>
    </submittedName>
</protein>
<reference evidence="2 3" key="1">
    <citation type="submission" date="2018-08" db="EMBL/GenBank/DDBJ databases">
        <title>Thalassotalea euphylliae genome.</title>
        <authorList>
            <person name="Summers S."/>
            <person name="Rice S.A."/>
            <person name="Freckelton M.L."/>
            <person name="Nedved B.T."/>
            <person name="Hadfield M.G."/>
        </authorList>
    </citation>
    <scope>NUCLEOTIDE SEQUENCE [LARGE SCALE GENOMIC DNA]</scope>
    <source>
        <strain evidence="2 3">H1</strain>
    </source>
</reference>
<evidence type="ECO:0000259" key="1">
    <source>
        <dbReference type="Pfam" id="PF07969"/>
    </source>
</evidence>
<keyword evidence="2" id="KW-0378">Hydrolase</keyword>
<dbReference type="EMBL" id="QUOU01000001">
    <property type="protein sequence ID" value="REL27290.1"/>
    <property type="molecule type" value="Genomic_DNA"/>
</dbReference>
<dbReference type="PANTHER" id="PTHR11647">
    <property type="entry name" value="HYDRANTOINASE/DIHYDROPYRIMIDINASE FAMILY MEMBER"/>
    <property type="match status" value="1"/>
</dbReference>
<dbReference type="SUPFAM" id="SSF51556">
    <property type="entry name" value="Metallo-dependent hydrolases"/>
    <property type="match status" value="1"/>
</dbReference>
<dbReference type="Pfam" id="PF07969">
    <property type="entry name" value="Amidohydro_3"/>
    <property type="match status" value="1"/>
</dbReference>
<gene>
    <name evidence="2" type="ORF">DXX93_12440</name>
</gene>
<dbReference type="PANTHER" id="PTHR11647:SF1">
    <property type="entry name" value="COLLAPSIN RESPONSE MEDIATOR PROTEIN"/>
    <property type="match status" value="1"/>
</dbReference>
<proteinExistence type="predicted"/>
<feature type="domain" description="Amidohydrolase 3" evidence="1">
    <location>
        <begin position="107"/>
        <end position="539"/>
    </location>
</feature>
<dbReference type="OrthoDB" id="9766983at2"/>
<name>A0A3E0TSC6_9GAMM</name>
<dbReference type="GO" id="GO:0016810">
    <property type="term" value="F:hydrolase activity, acting on carbon-nitrogen (but not peptide) bonds"/>
    <property type="evidence" value="ECO:0007669"/>
    <property type="project" value="InterPro"/>
</dbReference>
<dbReference type="InterPro" id="IPR032466">
    <property type="entry name" value="Metal_Hydrolase"/>
</dbReference>
<dbReference type="Gene3D" id="2.30.40.10">
    <property type="entry name" value="Urease, subunit C, domain 1"/>
    <property type="match status" value="1"/>
</dbReference>
<dbReference type="Gene3D" id="3.20.20.140">
    <property type="entry name" value="Metal-dependent hydrolases"/>
    <property type="match status" value="2"/>
</dbReference>
<dbReference type="SUPFAM" id="SSF51338">
    <property type="entry name" value="Composite domain of metallo-dependent hydrolases"/>
    <property type="match status" value="1"/>
</dbReference>
<dbReference type="InterPro" id="IPR050378">
    <property type="entry name" value="Metallo-dep_Hydrolases_sf"/>
</dbReference>
<comment type="caution">
    <text evidence="2">The sequence shown here is derived from an EMBL/GenBank/DDBJ whole genome shotgun (WGS) entry which is preliminary data.</text>
</comment>
<dbReference type="InterPro" id="IPR013108">
    <property type="entry name" value="Amidohydro_3"/>
</dbReference>
<evidence type="ECO:0000313" key="3">
    <source>
        <dbReference type="Proteomes" id="UP000256478"/>
    </source>
</evidence>
<accession>A0A3E0TSC6</accession>